<proteinExistence type="predicted"/>
<gene>
    <name evidence="1" type="ORF">GCM10017667_56570</name>
</gene>
<sequence length="175" mass="19203">MGDFRFGWELSGAGCATYRVADGVSVHEALIGHCTDALADLLYAMTGLYGDSSGERFSFDREPMETRWLLRRQGADVAVRVFEFPDGGTSWGSPDETGGTLLWRSTQPRGVLCHAVKEAAEAVLREHGEDGYQEKWMLHPFPMAALQDLRRLHGRDDDCGHEQCRTGLGAGPSAS</sequence>
<dbReference type="AlphaFoldDB" id="A0A919BUK3"/>
<dbReference type="Proteomes" id="UP000632849">
    <property type="component" value="Unassembled WGS sequence"/>
</dbReference>
<comment type="caution">
    <text evidence="1">The sequence shown here is derived from an EMBL/GenBank/DDBJ whole genome shotgun (WGS) entry which is preliminary data.</text>
</comment>
<reference evidence="1" key="2">
    <citation type="submission" date="2020-09" db="EMBL/GenBank/DDBJ databases">
        <authorList>
            <person name="Sun Q."/>
            <person name="Ohkuma M."/>
        </authorList>
    </citation>
    <scope>NUCLEOTIDE SEQUENCE</scope>
    <source>
        <strain evidence="1">JCM 4122</strain>
    </source>
</reference>
<evidence type="ECO:0000313" key="2">
    <source>
        <dbReference type="Proteomes" id="UP000632849"/>
    </source>
</evidence>
<evidence type="ECO:0000313" key="1">
    <source>
        <dbReference type="EMBL" id="GHG15657.1"/>
    </source>
</evidence>
<protein>
    <submittedName>
        <fullName evidence="1">Uncharacterized protein</fullName>
    </submittedName>
</protein>
<reference evidence="1" key="1">
    <citation type="journal article" date="2014" name="Int. J. Syst. Evol. Microbiol.">
        <title>Complete genome sequence of Corynebacterium casei LMG S-19264T (=DSM 44701T), isolated from a smear-ripened cheese.</title>
        <authorList>
            <consortium name="US DOE Joint Genome Institute (JGI-PGF)"/>
            <person name="Walter F."/>
            <person name="Albersmeier A."/>
            <person name="Kalinowski J."/>
            <person name="Ruckert C."/>
        </authorList>
    </citation>
    <scope>NUCLEOTIDE SEQUENCE</scope>
    <source>
        <strain evidence="1">JCM 4122</strain>
    </source>
</reference>
<organism evidence="1 2">
    <name type="scientific">Streptomyces filamentosus</name>
    <name type="common">Streptomyces roseosporus</name>
    <dbReference type="NCBI Taxonomy" id="67294"/>
    <lineage>
        <taxon>Bacteria</taxon>
        <taxon>Bacillati</taxon>
        <taxon>Actinomycetota</taxon>
        <taxon>Actinomycetes</taxon>
        <taxon>Kitasatosporales</taxon>
        <taxon>Streptomycetaceae</taxon>
        <taxon>Streptomyces</taxon>
    </lineage>
</organism>
<keyword evidence="2" id="KW-1185">Reference proteome</keyword>
<name>A0A919BUK3_STRFL</name>
<accession>A0A919BUK3</accession>
<dbReference type="EMBL" id="BNBE01000003">
    <property type="protein sequence ID" value="GHG15657.1"/>
    <property type="molecule type" value="Genomic_DNA"/>
</dbReference>